<dbReference type="GO" id="GO:0016020">
    <property type="term" value="C:membrane"/>
    <property type="evidence" value="ECO:0007669"/>
    <property type="project" value="GOC"/>
</dbReference>
<dbReference type="InterPro" id="IPR003835">
    <property type="entry name" value="Glyco_trans_19"/>
</dbReference>
<dbReference type="SUPFAM" id="SSF53756">
    <property type="entry name" value="UDP-Glycosyltransferase/glycogen phosphorylase"/>
    <property type="match status" value="1"/>
</dbReference>
<dbReference type="PANTHER" id="PTHR30372:SF6">
    <property type="entry name" value="LIPID-A-DISACCHARIDE SYNTHASE"/>
    <property type="match status" value="1"/>
</dbReference>
<organism evidence="2 3">
    <name type="scientific">bacterium (Candidatus Blackallbacteria) CG17_big_fil_post_rev_8_21_14_2_50_48_46</name>
    <dbReference type="NCBI Taxonomy" id="2014261"/>
    <lineage>
        <taxon>Bacteria</taxon>
        <taxon>Candidatus Blackallbacteria</taxon>
    </lineage>
</organism>
<feature type="region of interest" description="Disordered" evidence="1">
    <location>
        <begin position="425"/>
        <end position="449"/>
    </location>
</feature>
<evidence type="ECO:0000256" key="1">
    <source>
        <dbReference type="SAM" id="MobiDB-lite"/>
    </source>
</evidence>
<dbReference type="AlphaFoldDB" id="A0A2M7GAP4"/>
<evidence type="ECO:0000313" key="3">
    <source>
        <dbReference type="Proteomes" id="UP000231019"/>
    </source>
</evidence>
<dbReference type="GO" id="GO:0005543">
    <property type="term" value="F:phospholipid binding"/>
    <property type="evidence" value="ECO:0007669"/>
    <property type="project" value="TreeGrafter"/>
</dbReference>
<sequence length="449" mass="49634">MDLNIIITTNGPGEIAAWVQPVVEKLRNLVPHARIIIALVPCPHSSGYEAQVSSRFLGASVLLPSETTHFLLTGKLPPHVVLAREGVILHLGGDQLFSVSLGWRTRFPVVVYTEKLAQWPSQVQRFLLRDEGLYTQHRKHKIPAHKLVTVGDLMVDSVHPTLSSTDARNKLNLSQSMPVVSLLPGSKPLKVLYSTSYMLKIADELSYLLPETQFILPQSPFTPLAQLREAVQDPRYISVLGGVPGKIVHDRNSTFIVTPQGNKIQVVPPTWNHNALQVSDLSITLPGTNTAELAILGIPMVVILPLNKPEVLPVEGLGGQLCRLPLLGPALKRLLIHQILKKLRFVSIPNQKAERLLVPEIVGNTDPLEIAQKAFQLLMDPLHRRETSLTLRSLMPAQNTAETLVQNLLEIFELHYACHPHPIPYRHLDSSHPPQPTDSDSTSGTKRSG</sequence>
<dbReference type="Proteomes" id="UP000231019">
    <property type="component" value="Unassembled WGS sequence"/>
</dbReference>
<dbReference type="GO" id="GO:0008915">
    <property type="term" value="F:lipid-A-disaccharide synthase activity"/>
    <property type="evidence" value="ECO:0007669"/>
    <property type="project" value="InterPro"/>
</dbReference>
<accession>A0A2M7GAP4</accession>
<protein>
    <submittedName>
        <fullName evidence="2">Uncharacterized protein</fullName>
    </submittedName>
</protein>
<proteinExistence type="predicted"/>
<reference evidence="2 3" key="1">
    <citation type="submission" date="2017-09" db="EMBL/GenBank/DDBJ databases">
        <title>Depth-based differentiation of microbial function through sediment-hosted aquifers and enrichment of novel symbionts in the deep terrestrial subsurface.</title>
        <authorList>
            <person name="Probst A.J."/>
            <person name="Ladd B."/>
            <person name="Jarett J.K."/>
            <person name="Geller-Mcgrath D.E."/>
            <person name="Sieber C.M."/>
            <person name="Emerson J.B."/>
            <person name="Anantharaman K."/>
            <person name="Thomas B.C."/>
            <person name="Malmstrom R."/>
            <person name="Stieglmeier M."/>
            <person name="Klingl A."/>
            <person name="Woyke T."/>
            <person name="Ryan C.M."/>
            <person name="Banfield J.F."/>
        </authorList>
    </citation>
    <scope>NUCLEOTIDE SEQUENCE [LARGE SCALE GENOMIC DNA]</scope>
    <source>
        <strain evidence="2">CG17_big_fil_post_rev_8_21_14_2_50_48_46</strain>
    </source>
</reference>
<dbReference type="EMBL" id="PFFQ01000005">
    <property type="protein sequence ID" value="PIW19221.1"/>
    <property type="molecule type" value="Genomic_DNA"/>
</dbReference>
<gene>
    <name evidence="2" type="ORF">COW36_02070</name>
</gene>
<comment type="caution">
    <text evidence="2">The sequence shown here is derived from an EMBL/GenBank/DDBJ whole genome shotgun (WGS) entry which is preliminary data.</text>
</comment>
<evidence type="ECO:0000313" key="2">
    <source>
        <dbReference type="EMBL" id="PIW19221.1"/>
    </source>
</evidence>
<dbReference type="GO" id="GO:0009245">
    <property type="term" value="P:lipid A biosynthetic process"/>
    <property type="evidence" value="ECO:0007669"/>
    <property type="project" value="InterPro"/>
</dbReference>
<dbReference type="PANTHER" id="PTHR30372">
    <property type="entry name" value="LIPID-A-DISACCHARIDE SYNTHASE"/>
    <property type="match status" value="1"/>
</dbReference>
<name>A0A2M7GAP4_9BACT</name>
<feature type="compositionally biased region" description="Polar residues" evidence="1">
    <location>
        <begin position="437"/>
        <end position="449"/>
    </location>
</feature>